<dbReference type="RefSeq" id="WP_144864270.1">
    <property type="nucleotide sequence ID" value="NZ_LR213778.1"/>
</dbReference>
<dbReference type="InterPro" id="IPR027417">
    <property type="entry name" value="P-loop_NTPase"/>
</dbReference>
<reference evidence="1 2" key="1">
    <citation type="submission" date="2019-01" db="EMBL/GenBank/DDBJ databases">
        <authorList>
            <person name="Brito A."/>
        </authorList>
    </citation>
    <scope>NUCLEOTIDE SEQUENCE [LARGE SCALE GENOMIC DNA]</scope>
    <source>
        <strain evidence="1">1</strain>
    </source>
</reference>
<dbReference type="EMBL" id="CAACVJ010000068">
    <property type="protein sequence ID" value="VEP12699.1"/>
    <property type="molecule type" value="Genomic_DNA"/>
</dbReference>
<organism evidence="1 2">
    <name type="scientific">Hyella patelloides LEGE 07179</name>
    <dbReference type="NCBI Taxonomy" id="945734"/>
    <lineage>
        <taxon>Bacteria</taxon>
        <taxon>Bacillati</taxon>
        <taxon>Cyanobacteriota</taxon>
        <taxon>Cyanophyceae</taxon>
        <taxon>Pleurocapsales</taxon>
        <taxon>Hyellaceae</taxon>
        <taxon>Hyella</taxon>
    </lineage>
</organism>
<evidence type="ECO:0008006" key="3">
    <source>
        <dbReference type="Google" id="ProtNLM"/>
    </source>
</evidence>
<gene>
    <name evidence="1" type="ORF">H1P_160038</name>
</gene>
<protein>
    <recommendedName>
        <fullName evidence="3">Sulfotransferase domain-containing protein</fullName>
    </recommendedName>
</protein>
<evidence type="ECO:0000313" key="1">
    <source>
        <dbReference type="EMBL" id="VEP12699.1"/>
    </source>
</evidence>
<keyword evidence="2" id="KW-1185">Reference proteome</keyword>
<dbReference type="OrthoDB" id="7065883at2"/>
<dbReference type="SUPFAM" id="SSF52540">
    <property type="entry name" value="P-loop containing nucleoside triphosphate hydrolases"/>
    <property type="match status" value="1"/>
</dbReference>
<accession>A0A563VMP1</accession>
<dbReference type="Gene3D" id="3.40.50.300">
    <property type="entry name" value="P-loop containing nucleotide triphosphate hydrolases"/>
    <property type="match status" value="1"/>
</dbReference>
<dbReference type="AlphaFoldDB" id="A0A563VMP1"/>
<sequence>MKKTYIHIGIPKTATTYLQNQIFPHIKSAYYVGRPYTQENHAFNLLQYADNTLFKPIKFANELDKINKLASDKEYILISDEKFFGLTTCNFINRSLIAERLSSAMPNAEILIFIRNQEDFILSMYKQHVKMGMVDRLLDKSYVYSKGSGFDLDKWQSGVRSFDLKNRFISHQSFFNIENLRFNEIIAYYEKMFPKVHVFLYEQFKYDPESIYKRLSQIFSFNVVRIANNVNTEGLVNYSLSLERLKEFRTRNLLSKFVKNKKILKIISKITVLRKESQNNLARDYVNNLMKNNDIYENNQLLDSRMNLGMSKHSKKYFGQ</sequence>
<evidence type="ECO:0000313" key="2">
    <source>
        <dbReference type="Proteomes" id="UP000320055"/>
    </source>
</evidence>
<proteinExistence type="predicted"/>
<name>A0A563VMP1_9CYAN</name>
<dbReference type="Proteomes" id="UP000320055">
    <property type="component" value="Unassembled WGS sequence"/>
</dbReference>